<dbReference type="SUPFAM" id="SSF48452">
    <property type="entry name" value="TPR-like"/>
    <property type="match status" value="1"/>
</dbReference>
<dbReference type="AlphaFoldDB" id="A0A1F5A8U9"/>
<dbReference type="PROSITE" id="PS50005">
    <property type="entry name" value="TPR"/>
    <property type="match status" value="2"/>
</dbReference>
<dbReference type="InterPro" id="IPR051685">
    <property type="entry name" value="Ycf3/AcsC/BcsC/TPR_MFPF"/>
</dbReference>
<evidence type="ECO:0000256" key="2">
    <source>
        <dbReference type="ARBA" id="ARBA00022803"/>
    </source>
</evidence>
<evidence type="ECO:0000313" key="5">
    <source>
        <dbReference type="Proteomes" id="UP000177701"/>
    </source>
</evidence>
<organism evidence="4 5">
    <name type="scientific">Candidatus Sediminicultor quintus</name>
    <dbReference type="NCBI Taxonomy" id="1797291"/>
    <lineage>
        <taxon>Bacteria</taxon>
        <taxon>Pseudomonadati</taxon>
        <taxon>Atribacterota</taxon>
        <taxon>Candidatus Phoenicimicrobiia</taxon>
        <taxon>Candidatus Pheonicimicrobiales</taxon>
        <taxon>Candidatus Phoenicimicrobiaceae</taxon>
        <taxon>Candidatus Sediminicultor</taxon>
    </lineage>
</organism>
<dbReference type="InterPro" id="IPR019734">
    <property type="entry name" value="TPR_rpt"/>
</dbReference>
<protein>
    <submittedName>
        <fullName evidence="4">Uncharacterized protein</fullName>
    </submittedName>
</protein>
<reference evidence="4 5" key="1">
    <citation type="journal article" date="2016" name="Nat. Commun.">
        <title>Thousands of microbial genomes shed light on interconnected biogeochemical processes in an aquifer system.</title>
        <authorList>
            <person name="Anantharaman K."/>
            <person name="Brown C.T."/>
            <person name="Hug L.A."/>
            <person name="Sharon I."/>
            <person name="Castelle C.J."/>
            <person name="Probst A.J."/>
            <person name="Thomas B.C."/>
            <person name="Singh A."/>
            <person name="Wilkins M.J."/>
            <person name="Karaoz U."/>
            <person name="Brodie E.L."/>
            <person name="Williams K.H."/>
            <person name="Hubbard S.S."/>
            <person name="Banfield J.F."/>
        </authorList>
    </citation>
    <scope>NUCLEOTIDE SEQUENCE [LARGE SCALE GENOMIC DNA]</scope>
</reference>
<feature type="repeat" description="TPR" evidence="3">
    <location>
        <begin position="65"/>
        <end position="98"/>
    </location>
</feature>
<dbReference type="InterPro" id="IPR011990">
    <property type="entry name" value="TPR-like_helical_dom_sf"/>
</dbReference>
<name>A0A1F5A8U9_9BACT</name>
<dbReference type="PANTHER" id="PTHR44943:SF8">
    <property type="entry name" value="TPR REPEAT-CONTAINING PROTEIN MJ0263"/>
    <property type="match status" value="1"/>
</dbReference>
<dbReference type="STRING" id="1797291.A2V47_05500"/>
<accession>A0A1F5A8U9</accession>
<keyword evidence="2 3" id="KW-0802">TPR repeat</keyword>
<feature type="repeat" description="TPR" evidence="3">
    <location>
        <begin position="31"/>
        <end position="64"/>
    </location>
</feature>
<keyword evidence="1" id="KW-0677">Repeat</keyword>
<sequence length="319" mass="37414">MEKYFHKTGLSLLVLFLILILSTTIIYAQDYQTYYKNGYVYFSQEKYEMAEKNYKKAIELNPDFEDAHYWLGKVYQQTGAYSQAVEQWKEVLRINPGNQYAFRNLIDSFKSSSRVQSDKANDFLDEGIKIIGNPEEYLFKANAPSVDSLLSAIPYFKRAASIESNLLEAFYWMGDTYRVLGEKSTRQFNPLAMESYIKVINIEEAANPISFDHPSAYWRSYVQLAKIYRSLGLKDREEKLWLQLEKAKSLPYKQVLERKGYFGFGYPYRIEVYFKDGDKIENWSYPEKEIIFTVINGEVEGEKKKEPEQSEIETKTDNP</sequence>
<evidence type="ECO:0000256" key="1">
    <source>
        <dbReference type="ARBA" id="ARBA00022737"/>
    </source>
</evidence>
<evidence type="ECO:0000256" key="3">
    <source>
        <dbReference type="PROSITE-ProRule" id="PRU00339"/>
    </source>
</evidence>
<dbReference type="Gene3D" id="1.25.40.10">
    <property type="entry name" value="Tetratricopeptide repeat domain"/>
    <property type="match status" value="2"/>
</dbReference>
<dbReference type="PANTHER" id="PTHR44943">
    <property type="entry name" value="CELLULOSE SYNTHASE OPERON PROTEIN C"/>
    <property type="match status" value="1"/>
</dbReference>
<gene>
    <name evidence="4" type="ORF">A2V47_05500</name>
</gene>
<evidence type="ECO:0000313" key="4">
    <source>
        <dbReference type="EMBL" id="OGD14718.1"/>
    </source>
</evidence>
<dbReference type="PROSITE" id="PS50293">
    <property type="entry name" value="TPR_REGION"/>
    <property type="match status" value="2"/>
</dbReference>
<dbReference type="SMART" id="SM00028">
    <property type="entry name" value="TPR"/>
    <property type="match status" value="2"/>
</dbReference>
<dbReference type="Pfam" id="PF13414">
    <property type="entry name" value="TPR_11"/>
    <property type="match status" value="1"/>
</dbReference>
<proteinExistence type="predicted"/>
<comment type="caution">
    <text evidence="4">The sequence shown here is derived from an EMBL/GenBank/DDBJ whole genome shotgun (WGS) entry which is preliminary data.</text>
</comment>
<dbReference type="EMBL" id="MEYH01000077">
    <property type="protein sequence ID" value="OGD14718.1"/>
    <property type="molecule type" value="Genomic_DNA"/>
</dbReference>
<dbReference type="Proteomes" id="UP000177701">
    <property type="component" value="Unassembled WGS sequence"/>
</dbReference>